<protein>
    <recommendedName>
        <fullName evidence="4">Intein</fullName>
    </recommendedName>
</protein>
<accession>A0A316DPZ4</accession>
<organism evidence="2 3">
    <name type="scientific">Xanthomarina spongicola</name>
    <dbReference type="NCBI Taxonomy" id="570520"/>
    <lineage>
        <taxon>Bacteria</taxon>
        <taxon>Pseudomonadati</taxon>
        <taxon>Bacteroidota</taxon>
        <taxon>Flavobacteriia</taxon>
        <taxon>Flavobacteriales</taxon>
        <taxon>Flavobacteriaceae</taxon>
        <taxon>Xanthomarina</taxon>
    </lineage>
</organism>
<evidence type="ECO:0000256" key="1">
    <source>
        <dbReference type="SAM" id="SignalP"/>
    </source>
</evidence>
<proteinExistence type="predicted"/>
<evidence type="ECO:0000313" key="3">
    <source>
        <dbReference type="Proteomes" id="UP000245430"/>
    </source>
</evidence>
<evidence type="ECO:0008006" key="4">
    <source>
        <dbReference type="Google" id="ProtNLM"/>
    </source>
</evidence>
<keyword evidence="1" id="KW-0732">Signal</keyword>
<dbReference type="RefSeq" id="WP_109682217.1">
    <property type="nucleotide sequence ID" value="NZ_QGGP01000003.1"/>
</dbReference>
<dbReference type="OrthoDB" id="1450588at2"/>
<sequence>MKLNHILLSLFFILFTSITHAQNIKIKKDVVYVDSKECLTIGGDANNVSFYDLNDNEIIFLKYIHDSKYGSLYTKITFLDSKLSFTSKSYIFTKKLLIKKLIQDKTLKNCQLIPEKVERFVLKYDENVEQDNINVNITIDRN</sequence>
<dbReference type="Proteomes" id="UP000245430">
    <property type="component" value="Unassembled WGS sequence"/>
</dbReference>
<keyword evidence="3" id="KW-1185">Reference proteome</keyword>
<feature type="chain" id="PRO_5016356675" description="Intein" evidence="1">
    <location>
        <begin position="22"/>
        <end position="142"/>
    </location>
</feature>
<reference evidence="2 3" key="1">
    <citation type="submission" date="2018-05" db="EMBL/GenBank/DDBJ databases">
        <title>Genomic Encyclopedia of Archaeal and Bacterial Type Strains, Phase II (KMG-II): from individual species to whole genera.</title>
        <authorList>
            <person name="Goeker M."/>
        </authorList>
    </citation>
    <scope>NUCLEOTIDE SEQUENCE [LARGE SCALE GENOMIC DNA]</scope>
    <source>
        <strain evidence="2 3">DSM 22637</strain>
    </source>
</reference>
<gene>
    <name evidence="2" type="ORF">LX78_01710</name>
</gene>
<name>A0A316DPZ4_9FLAO</name>
<evidence type="ECO:0000313" key="2">
    <source>
        <dbReference type="EMBL" id="PWK19229.1"/>
    </source>
</evidence>
<dbReference type="EMBL" id="QGGP01000003">
    <property type="protein sequence ID" value="PWK19229.1"/>
    <property type="molecule type" value="Genomic_DNA"/>
</dbReference>
<feature type="signal peptide" evidence="1">
    <location>
        <begin position="1"/>
        <end position="21"/>
    </location>
</feature>
<dbReference type="AlphaFoldDB" id="A0A316DPZ4"/>
<comment type="caution">
    <text evidence="2">The sequence shown here is derived from an EMBL/GenBank/DDBJ whole genome shotgun (WGS) entry which is preliminary data.</text>
</comment>